<evidence type="ECO:0008006" key="3">
    <source>
        <dbReference type="Google" id="ProtNLM"/>
    </source>
</evidence>
<dbReference type="Gene3D" id="3.90.550.10">
    <property type="entry name" value="Spore Coat Polysaccharide Biosynthesis Protein SpsA, Chain A"/>
    <property type="match status" value="1"/>
</dbReference>
<reference evidence="1" key="1">
    <citation type="submission" date="2016-10" db="EMBL/GenBank/DDBJ databases">
        <title>CRISPR-Cas defence system in Roseofilum reptotaenium: evidence of a bacteriophage-cyanobacterium arms race in the coral black band disease.</title>
        <authorList>
            <person name="Buerger P."/>
            <person name="Wood-Charlson E.M."/>
            <person name="Weynberg K.D."/>
            <person name="Willis B."/>
            <person name="Van Oppen M.J."/>
        </authorList>
    </citation>
    <scope>NUCLEOTIDE SEQUENCE [LARGE SCALE GENOMIC DNA]</scope>
    <source>
        <strain evidence="1">AO1-A</strain>
    </source>
</reference>
<dbReference type="SUPFAM" id="SSF53448">
    <property type="entry name" value="Nucleotide-diphospho-sugar transferases"/>
    <property type="match status" value="1"/>
</dbReference>
<dbReference type="InterPro" id="IPR029044">
    <property type="entry name" value="Nucleotide-diphossugar_trans"/>
</dbReference>
<proteinExistence type="predicted"/>
<dbReference type="EMBL" id="MLAW01000015">
    <property type="protein sequence ID" value="OJJ25601.1"/>
    <property type="molecule type" value="Genomic_DNA"/>
</dbReference>
<organism evidence="1 2">
    <name type="scientific">Roseofilum reptotaenium AO1-A</name>
    <dbReference type="NCBI Taxonomy" id="1925591"/>
    <lineage>
        <taxon>Bacteria</taxon>
        <taxon>Bacillati</taxon>
        <taxon>Cyanobacteriota</taxon>
        <taxon>Cyanophyceae</taxon>
        <taxon>Desertifilales</taxon>
        <taxon>Desertifilaceae</taxon>
        <taxon>Roseofilum</taxon>
    </lineage>
</organism>
<gene>
    <name evidence="1" type="ORF">BI308_10660</name>
</gene>
<evidence type="ECO:0000313" key="1">
    <source>
        <dbReference type="EMBL" id="OJJ25601.1"/>
    </source>
</evidence>
<keyword evidence="2" id="KW-1185">Reference proteome</keyword>
<dbReference type="Proteomes" id="UP000183940">
    <property type="component" value="Unassembled WGS sequence"/>
</dbReference>
<protein>
    <recommendedName>
        <fullName evidence="3">Sugar transferase</fullName>
    </recommendedName>
</protein>
<name>A0A1L9QSF9_9CYAN</name>
<evidence type="ECO:0000313" key="2">
    <source>
        <dbReference type="Proteomes" id="UP000183940"/>
    </source>
</evidence>
<accession>A0A1L9QSF9</accession>
<comment type="caution">
    <text evidence="1">The sequence shown here is derived from an EMBL/GenBank/DDBJ whole genome shotgun (WGS) entry which is preliminary data.</text>
</comment>
<dbReference type="AlphaFoldDB" id="A0A1L9QSF9"/>
<sequence>MDLAPIAFFVYKRPEHTLRALSSLAQCHLAQESKLYIFCDGIKSPSDRDRVMEARTVVKSQQWCGEVEILEREKNIGLAKSIITGVTELSNQYGKVIVLEDDLLLHPQFLEYMNHALERYQNEERVMQISGHMFPADFSCDTDSFFLPSITTWGWGTWQRAWQHLDPKLTGYDLLKKNRKLRYQFDLNNSYFYFELLEDLIAGKIDAWGIMWYLSVFMQEGLTLFPRYSLVDNIGRDGSGTHCGNQAIPVAKPPDNFQVLTYPKNIQVTPEKALVYQGIAKANNENSWTRFKRKVRIRSRLRALLKQQSSP</sequence>
<dbReference type="STRING" id="1925591.BI308_10660"/>